<dbReference type="PANTHER" id="PTHR45138:SF5">
    <property type="entry name" value="BIFUNCTIONAL PERIPLASMIC SUBSTRATE BINDING PROTEIN_CYTOPLASMIC DIGUANYLATE CYCLASE"/>
    <property type="match status" value="1"/>
</dbReference>
<dbReference type="PROSITE" id="PS50887">
    <property type="entry name" value="GGDEF"/>
    <property type="match status" value="1"/>
</dbReference>
<accession>A0ABM8NMJ7</accession>
<feature type="transmembrane region" description="Helical" evidence="2">
    <location>
        <begin position="199"/>
        <end position="219"/>
    </location>
</feature>
<dbReference type="EC" id="2.7.7.65" evidence="1"/>
<reference evidence="4 5" key="1">
    <citation type="submission" date="2020-10" db="EMBL/GenBank/DDBJ databases">
        <authorList>
            <person name="Peeters C."/>
        </authorList>
    </citation>
    <scope>NUCLEOTIDE SEQUENCE [LARGE SCALE GENOMIC DNA]</scope>
    <source>
        <strain evidence="4 5">LMG 27952</strain>
    </source>
</reference>
<protein>
    <recommendedName>
        <fullName evidence="1">diguanylate cyclase</fullName>
        <ecNumber evidence="1">2.7.7.65</ecNumber>
    </recommendedName>
</protein>
<dbReference type="EMBL" id="CAJHCQ010000006">
    <property type="protein sequence ID" value="CAD6533413.1"/>
    <property type="molecule type" value="Genomic_DNA"/>
</dbReference>
<feature type="domain" description="GGDEF" evidence="3">
    <location>
        <begin position="265"/>
        <end position="399"/>
    </location>
</feature>
<feature type="transmembrane region" description="Helical" evidence="2">
    <location>
        <begin position="16"/>
        <end position="35"/>
    </location>
</feature>
<name>A0ABM8NMJ7_9BURK</name>
<evidence type="ECO:0000313" key="5">
    <source>
        <dbReference type="Proteomes" id="UP000656319"/>
    </source>
</evidence>
<dbReference type="NCBIfam" id="TIGR00254">
    <property type="entry name" value="GGDEF"/>
    <property type="match status" value="1"/>
</dbReference>
<keyword evidence="2" id="KW-0812">Transmembrane</keyword>
<evidence type="ECO:0000256" key="1">
    <source>
        <dbReference type="ARBA" id="ARBA00012528"/>
    </source>
</evidence>
<feature type="transmembrane region" description="Helical" evidence="2">
    <location>
        <begin position="72"/>
        <end position="90"/>
    </location>
</feature>
<feature type="transmembrane region" description="Helical" evidence="2">
    <location>
        <begin position="102"/>
        <end position="122"/>
    </location>
</feature>
<gene>
    <name evidence="4" type="ORF">LMG27952_02746</name>
</gene>
<proteinExistence type="predicted"/>
<dbReference type="InterPro" id="IPR050469">
    <property type="entry name" value="Diguanylate_Cyclase"/>
</dbReference>
<keyword evidence="2" id="KW-1133">Transmembrane helix</keyword>
<dbReference type="InterPro" id="IPR000160">
    <property type="entry name" value="GGDEF_dom"/>
</dbReference>
<keyword evidence="5" id="KW-1185">Reference proteome</keyword>
<dbReference type="CDD" id="cd01949">
    <property type="entry name" value="GGDEF"/>
    <property type="match status" value="1"/>
</dbReference>
<sequence length="399" mass="43704">MDRRRSLTPAMHVDLLTIYFLLIGTLLASSLITLWEHRTHPARSKALRILAAGYATLATGCAAVLVRADLPGVWGAALSNLIIMTGYLLVLHGVATLNGRQYRAGSIALLALIALTWATWGARHPADMWYYASALPIALVSAMTSRELLRGDGMKGVQSRHVATFVTGFHALFYLFRTFVLPVLGSRYGDGFVALASKITMYEGVLYSVILPMSLLKLIREETHGQLLRESQTDYLTRLGNRRWFFEEGERVMNEVRSRAPAARQPLSLLAFDLDHFKTINDRYGHKTGDDVLRAFADIARSAMGPDAILARIGGEEFAALLPGHDRLRAKAVGEAIARRFAQTVTHKIEGVDIRATVSIGLAQHGHEASTLSDLLAAADAALYSAKSLGGNRLEMLLL</sequence>
<dbReference type="SMART" id="SM00267">
    <property type="entry name" value="GGDEF"/>
    <property type="match status" value="1"/>
</dbReference>
<evidence type="ECO:0000256" key="2">
    <source>
        <dbReference type="SAM" id="Phobius"/>
    </source>
</evidence>
<dbReference type="Proteomes" id="UP000656319">
    <property type="component" value="Unassembled WGS sequence"/>
</dbReference>
<dbReference type="Gene3D" id="3.30.70.270">
    <property type="match status" value="1"/>
</dbReference>
<dbReference type="SUPFAM" id="SSF55073">
    <property type="entry name" value="Nucleotide cyclase"/>
    <property type="match status" value="1"/>
</dbReference>
<dbReference type="Pfam" id="PF00990">
    <property type="entry name" value="GGDEF"/>
    <property type="match status" value="1"/>
</dbReference>
<evidence type="ECO:0000313" key="4">
    <source>
        <dbReference type="EMBL" id="CAD6533413.1"/>
    </source>
</evidence>
<feature type="transmembrane region" description="Helical" evidence="2">
    <location>
        <begin position="161"/>
        <end position="179"/>
    </location>
</feature>
<feature type="transmembrane region" description="Helical" evidence="2">
    <location>
        <begin position="47"/>
        <end position="66"/>
    </location>
</feature>
<dbReference type="PANTHER" id="PTHR45138">
    <property type="entry name" value="REGULATORY COMPONENTS OF SENSORY TRANSDUCTION SYSTEM"/>
    <property type="match status" value="1"/>
</dbReference>
<dbReference type="InterPro" id="IPR029787">
    <property type="entry name" value="Nucleotide_cyclase"/>
</dbReference>
<keyword evidence="2" id="KW-0472">Membrane</keyword>
<dbReference type="InterPro" id="IPR043128">
    <property type="entry name" value="Rev_trsase/Diguanyl_cyclase"/>
</dbReference>
<evidence type="ECO:0000259" key="3">
    <source>
        <dbReference type="PROSITE" id="PS50887"/>
    </source>
</evidence>
<comment type="caution">
    <text evidence="4">The sequence shown here is derived from an EMBL/GenBank/DDBJ whole genome shotgun (WGS) entry which is preliminary data.</text>
</comment>
<organism evidence="4 5">
    <name type="scientific">Paraburkholderia hiiakae</name>
    <dbReference type="NCBI Taxonomy" id="1081782"/>
    <lineage>
        <taxon>Bacteria</taxon>
        <taxon>Pseudomonadati</taxon>
        <taxon>Pseudomonadota</taxon>
        <taxon>Betaproteobacteria</taxon>
        <taxon>Burkholderiales</taxon>
        <taxon>Burkholderiaceae</taxon>
        <taxon>Paraburkholderia</taxon>
    </lineage>
</organism>